<dbReference type="GO" id="GO:0016887">
    <property type="term" value="F:ATP hydrolysis activity"/>
    <property type="evidence" value="ECO:0007669"/>
    <property type="project" value="InterPro"/>
</dbReference>
<evidence type="ECO:0000256" key="3">
    <source>
        <dbReference type="ARBA" id="ARBA00004286"/>
    </source>
</evidence>
<dbReference type="GO" id="GO:0000794">
    <property type="term" value="C:condensed nuclear chromosome"/>
    <property type="evidence" value="ECO:0007669"/>
    <property type="project" value="TreeGrafter"/>
</dbReference>
<comment type="similarity">
    <text evidence="4">Belongs to the SMC family. RAD50 subfamily.</text>
</comment>
<dbReference type="GO" id="GO:0043047">
    <property type="term" value="F:single-stranded telomeric DNA binding"/>
    <property type="evidence" value="ECO:0007669"/>
    <property type="project" value="TreeGrafter"/>
</dbReference>
<comment type="caution">
    <text evidence="12">The sequence shown here is derived from an EMBL/GenBank/DDBJ whole genome shotgun (WGS) entry which is preliminary data.</text>
</comment>
<evidence type="ECO:0000256" key="2">
    <source>
        <dbReference type="ARBA" id="ARBA00004123"/>
    </source>
</evidence>
<evidence type="ECO:0000256" key="10">
    <source>
        <dbReference type="SAM" id="MobiDB-lite"/>
    </source>
</evidence>
<dbReference type="Pfam" id="PF13476">
    <property type="entry name" value="AAA_23"/>
    <property type="match status" value="1"/>
</dbReference>
<keyword evidence="5" id="KW-0158">Chromosome</keyword>
<dbReference type="InterPro" id="IPR027417">
    <property type="entry name" value="P-loop_NTPase"/>
</dbReference>
<dbReference type="GO" id="GO:0051880">
    <property type="term" value="F:G-quadruplex DNA binding"/>
    <property type="evidence" value="ECO:0007669"/>
    <property type="project" value="TreeGrafter"/>
</dbReference>
<gene>
    <name evidence="12" type="ORF">Agub_g1256</name>
</gene>
<proteinExistence type="inferred from homology"/>
<feature type="non-terminal residue" evidence="12">
    <location>
        <position position="1"/>
    </location>
</feature>
<evidence type="ECO:0000313" key="13">
    <source>
        <dbReference type="Proteomes" id="UP001054857"/>
    </source>
</evidence>
<dbReference type="GO" id="GO:0006302">
    <property type="term" value="P:double-strand break repair"/>
    <property type="evidence" value="ECO:0007669"/>
    <property type="project" value="InterPro"/>
</dbReference>
<evidence type="ECO:0000256" key="9">
    <source>
        <dbReference type="ARBA" id="ARBA00049360"/>
    </source>
</evidence>
<name>A0AAD3HHC3_9CHLO</name>
<evidence type="ECO:0000256" key="7">
    <source>
        <dbReference type="ARBA" id="ARBA00022833"/>
    </source>
</evidence>
<dbReference type="EMBL" id="BMAR01000001">
    <property type="protein sequence ID" value="GFR40668.1"/>
    <property type="molecule type" value="Genomic_DNA"/>
</dbReference>
<evidence type="ECO:0000256" key="6">
    <source>
        <dbReference type="ARBA" id="ARBA00022723"/>
    </source>
</evidence>
<evidence type="ECO:0000256" key="5">
    <source>
        <dbReference type="ARBA" id="ARBA00022454"/>
    </source>
</evidence>
<reference evidence="12 13" key="1">
    <citation type="journal article" date="2021" name="Sci. Rep.">
        <title>Genome sequencing of the multicellular alga Astrephomene provides insights into convergent evolution of germ-soma differentiation.</title>
        <authorList>
            <person name="Yamashita S."/>
            <person name="Yamamoto K."/>
            <person name="Matsuzaki R."/>
            <person name="Suzuki S."/>
            <person name="Yamaguchi H."/>
            <person name="Hirooka S."/>
            <person name="Minakuchi Y."/>
            <person name="Miyagishima S."/>
            <person name="Kawachi M."/>
            <person name="Toyoda A."/>
            <person name="Nozaki H."/>
        </authorList>
    </citation>
    <scope>NUCLEOTIDE SEQUENCE [LARGE SCALE GENOMIC DNA]</scope>
    <source>
        <strain evidence="12 13">NIES-4017</strain>
    </source>
</reference>
<dbReference type="GO" id="GO:0003691">
    <property type="term" value="F:double-stranded telomeric DNA binding"/>
    <property type="evidence" value="ECO:0007669"/>
    <property type="project" value="TreeGrafter"/>
</dbReference>
<evidence type="ECO:0000256" key="1">
    <source>
        <dbReference type="ARBA" id="ARBA00001947"/>
    </source>
</evidence>
<dbReference type="GO" id="GO:0000722">
    <property type="term" value="P:telomere maintenance via recombination"/>
    <property type="evidence" value="ECO:0007669"/>
    <property type="project" value="TreeGrafter"/>
</dbReference>
<evidence type="ECO:0000313" key="12">
    <source>
        <dbReference type="EMBL" id="GFR40668.1"/>
    </source>
</evidence>
<organism evidence="12 13">
    <name type="scientific">Astrephomene gubernaculifera</name>
    <dbReference type="NCBI Taxonomy" id="47775"/>
    <lineage>
        <taxon>Eukaryota</taxon>
        <taxon>Viridiplantae</taxon>
        <taxon>Chlorophyta</taxon>
        <taxon>core chlorophytes</taxon>
        <taxon>Chlorophyceae</taxon>
        <taxon>CS clade</taxon>
        <taxon>Chlamydomonadales</taxon>
        <taxon>Astrephomenaceae</taxon>
        <taxon>Astrephomene</taxon>
    </lineage>
</organism>
<keyword evidence="6" id="KW-0479">Metal-binding</keyword>
<feature type="compositionally biased region" description="Basic and acidic residues" evidence="10">
    <location>
        <begin position="286"/>
        <end position="302"/>
    </location>
</feature>
<evidence type="ECO:0000256" key="8">
    <source>
        <dbReference type="ARBA" id="ARBA00023242"/>
    </source>
</evidence>
<comment type="cofactor">
    <cofactor evidence="1">
        <name>Zn(2+)</name>
        <dbReference type="ChEBI" id="CHEBI:29105"/>
    </cofactor>
</comment>
<dbReference type="InterPro" id="IPR038729">
    <property type="entry name" value="Rad50/SbcC_AAA"/>
</dbReference>
<keyword evidence="13" id="KW-1185">Reference proteome</keyword>
<dbReference type="GO" id="GO:0070192">
    <property type="term" value="P:chromosome organization involved in meiotic cell cycle"/>
    <property type="evidence" value="ECO:0007669"/>
    <property type="project" value="TreeGrafter"/>
</dbReference>
<feature type="region of interest" description="Disordered" evidence="10">
    <location>
        <begin position="280"/>
        <end position="307"/>
    </location>
</feature>
<keyword evidence="8" id="KW-0539">Nucleus</keyword>
<dbReference type="GO" id="GO:0007004">
    <property type="term" value="P:telomere maintenance via telomerase"/>
    <property type="evidence" value="ECO:0007669"/>
    <property type="project" value="TreeGrafter"/>
</dbReference>
<dbReference type="GO" id="GO:0046872">
    <property type="term" value="F:metal ion binding"/>
    <property type="evidence" value="ECO:0007669"/>
    <property type="project" value="UniProtKB-KW"/>
</dbReference>
<evidence type="ECO:0000259" key="11">
    <source>
        <dbReference type="Pfam" id="PF13476"/>
    </source>
</evidence>
<accession>A0AAD3HHC3</accession>
<dbReference type="GO" id="GO:0030870">
    <property type="term" value="C:Mre11 complex"/>
    <property type="evidence" value="ECO:0007669"/>
    <property type="project" value="TreeGrafter"/>
</dbReference>
<dbReference type="Gene3D" id="3.40.50.300">
    <property type="entry name" value="P-loop containing nucleotide triphosphate hydrolases"/>
    <property type="match status" value="1"/>
</dbReference>
<comment type="catalytic activity">
    <reaction evidence="9">
        <text>ATP + H2O = ADP + phosphate + H(+)</text>
        <dbReference type="Rhea" id="RHEA:13065"/>
        <dbReference type="ChEBI" id="CHEBI:15377"/>
        <dbReference type="ChEBI" id="CHEBI:15378"/>
        <dbReference type="ChEBI" id="CHEBI:30616"/>
        <dbReference type="ChEBI" id="CHEBI:43474"/>
        <dbReference type="ChEBI" id="CHEBI:456216"/>
    </reaction>
</comment>
<dbReference type="AlphaFoldDB" id="A0AAD3HHC3"/>
<comment type="subcellular location">
    <subcellularLocation>
        <location evidence="3">Chromosome</location>
    </subcellularLocation>
    <subcellularLocation>
        <location evidence="2">Nucleus</location>
    </subcellularLocation>
</comment>
<dbReference type="Proteomes" id="UP001054857">
    <property type="component" value="Unassembled WGS sequence"/>
</dbReference>
<dbReference type="PANTHER" id="PTHR18867:SF12">
    <property type="entry name" value="DNA REPAIR PROTEIN RAD50"/>
    <property type="match status" value="1"/>
</dbReference>
<protein>
    <recommendedName>
        <fullName evidence="11">Rad50/SbcC-type AAA domain-containing protein</fullName>
    </recommendedName>
</protein>
<keyword evidence="7" id="KW-0862">Zinc</keyword>
<evidence type="ECO:0000256" key="4">
    <source>
        <dbReference type="ARBA" id="ARBA00009439"/>
    </source>
</evidence>
<feature type="domain" description="Rad50/SbcC-type AAA" evidence="11">
    <location>
        <begin position="6"/>
        <end position="248"/>
    </location>
</feature>
<sequence>MCTVEKILIKGIRSFSPDNEYVIEFYKPLTIIVGSNGAGKTTIIECLRNATTGELPPNTRQGQGFVHDPKVAGESEVKAQIKLSFRTATGQPIYVTRSFQLTQKKTALQFKSLDAVLTCRNRLTGQRESVTYRCADLDRMVPTLMGVSKAVLENVIFVHQEESNWPLAEGKVLKEKFDDIFAATKYTKALEALRKLRSEKAQSLKEGRLTLETIKQVRDMASHHTRERDAARGRVTEAQQQLAGFEEKVKDLDSQRSSLSSRLAEVEALARQLSGRRGQLEQLRSMNREREERFRAAGRADFEESDEELRRHLAAAEAGAEQQAARLRQLEGAVAG</sequence>
<dbReference type="SUPFAM" id="SSF52540">
    <property type="entry name" value="P-loop containing nucleoside triphosphate hydrolases"/>
    <property type="match status" value="1"/>
</dbReference>
<dbReference type="PANTHER" id="PTHR18867">
    <property type="entry name" value="RAD50"/>
    <property type="match status" value="1"/>
</dbReference>